<evidence type="ECO:0000313" key="10">
    <source>
        <dbReference type="EMBL" id="XDJ41613.1"/>
    </source>
</evidence>
<dbReference type="EMBL" id="CP158252">
    <property type="protein sequence ID" value="XDJ41613.1"/>
    <property type="molecule type" value="Genomic_DNA"/>
</dbReference>
<evidence type="ECO:0000256" key="6">
    <source>
        <dbReference type="HAMAP-Rule" id="MF_00267"/>
    </source>
</evidence>
<feature type="region of interest" description="Disordered" evidence="7">
    <location>
        <begin position="100"/>
        <end position="157"/>
    </location>
</feature>
<organism evidence="12">
    <name type="scientific">Castellaniella ginsengisoli</name>
    <dbReference type="NCBI Taxonomy" id="546114"/>
    <lineage>
        <taxon>Bacteria</taxon>
        <taxon>Pseudomonadati</taxon>
        <taxon>Pseudomonadota</taxon>
        <taxon>Betaproteobacteria</taxon>
        <taxon>Burkholderiales</taxon>
        <taxon>Alcaligenaceae</taxon>
        <taxon>Castellaniella</taxon>
    </lineage>
</organism>
<dbReference type="PANTHER" id="PTHR34108">
    <property type="entry name" value="SEPTUM SITE-DETERMINING PROTEIN MINC"/>
    <property type="match status" value="1"/>
</dbReference>
<name>A0AB39ERB7_9BURK</name>
<proteinExistence type="inferred from homology"/>
<dbReference type="PANTHER" id="PTHR34108:SF1">
    <property type="entry name" value="SEPTUM SITE-DETERMINING PROTEIN MINC"/>
    <property type="match status" value="1"/>
</dbReference>
<gene>
    <name evidence="6 12" type="primary">minC</name>
    <name evidence="12" type="ORF">ABRY94_12195</name>
    <name evidence="10" type="ORF">ABRY99_11830</name>
    <name evidence="11" type="ORF">ABRZ04_10685</name>
    <name evidence="13" type="ORF">ABRZ07_08590</name>
</gene>
<evidence type="ECO:0000256" key="3">
    <source>
        <dbReference type="ARBA" id="ARBA00023210"/>
    </source>
</evidence>
<feature type="domain" description="Septum formation inhibitor MinC C-terminal" evidence="8">
    <location>
        <begin position="159"/>
        <end position="260"/>
    </location>
</feature>
<dbReference type="InterPro" id="IPR007874">
    <property type="entry name" value="MinC_N"/>
</dbReference>
<keyword evidence="2 6" id="KW-0132">Cell division</keyword>
<dbReference type="SUPFAM" id="SSF63848">
    <property type="entry name" value="Cell-division inhibitor MinC, C-terminal domain"/>
    <property type="match status" value="1"/>
</dbReference>
<protein>
    <recommendedName>
        <fullName evidence="6">Probable septum site-determining protein MinC</fullName>
    </recommendedName>
</protein>
<dbReference type="HAMAP" id="MF_00267">
    <property type="entry name" value="MinC"/>
    <property type="match status" value="1"/>
</dbReference>
<evidence type="ECO:0000256" key="5">
    <source>
        <dbReference type="ARBA" id="ARBA00025606"/>
    </source>
</evidence>
<keyword evidence="4 6" id="KW-0131">Cell cycle</keyword>
<accession>A0AB39ERB7</accession>
<evidence type="ECO:0000256" key="2">
    <source>
        <dbReference type="ARBA" id="ARBA00022618"/>
    </source>
</evidence>
<dbReference type="InterPro" id="IPR016098">
    <property type="entry name" value="CAP/MinC_C"/>
</dbReference>
<dbReference type="AlphaFoldDB" id="A0AB39ERB7"/>
<evidence type="ECO:0000313" key="12">
    <source>
        <dbReference type="EMBL" id="XDJ68826.1"/>
    </source>
</evidence>
<evidence type="ECO:0000256" key="4">
    <source>
        <dbReference type="ARBA" id="ARBA00023306"/>
    </source>
</evidence>
<evidence type="ECO:0000256" key="1">
    <source>
        <dbReference type="ARBA" id="ARBA00006291"/>
    </source>
</evidence>
<dbReference type="Gene3D" id="3.30.70.260">
    <property type="match status" value="1"/>
</dbReference>
<dbReference type="InterPro" id="IPR005526">
    <property type="entry name" value="Septum_form_inhib_MinC_C"/>
</dbReference>
<sequence>MAKTAAALDFKGASLHVLRAVLRTADTAELIGALDQRMQEAGAFYENEPVVLDAQDLDQAPDWPTLAEALRRHHLHPIGVRAPEALLDLARKAGLAPLDISTGRHTESRAASSKAAQAPRTPPGRDPAGERASTAADAAPPAGEAARPAESDAQTETLVIRHPLRSGQRIYARGGDLIVMGMVSQGAEVIADGHIHVYGPLRGKAMAGARGNASAMILTTQLDPELLAIAGVYRVVETRLPETLHNRPAQVELDGDTLRIRALQGGH</sequence>
<dbReference type="Pfam" id="PF05209">
    <property type="entry name" value="MinC_N"/>
    <property type="match status" value="1"/>
</dbReference>
<dbReference type="GO" id="GO:1901891">
    <property type="term" value="P:regulation of cell septum assembly"/>
    <property type="evidence" value="ECO:0007669"/>
    <property type="project" value="InterPro"/>
</dbReference>
<dbReference type="EMBL" id="CP158254">
    <property type="protein sequence ID" value="XDJ46784.1"/>
    <property type="molecule type" value="Genomic_DNA"/>
</dbReference>
<dbReference type="RefSeq" id="WP_368639484.1">
    <property type="nucleotide sequence ID" value="NZ_CP158252.1"/>
</dbReference>
<dbReference type="Gene3D" id="2.160.20.70">
    <property type="match status" value="1"/>
</dbReference>
<comment type="function">
    <text evidence="5 6">Cell division inhibitor that blocks the formation of polar Z ring septums. Rapidly oscillates between the poles of the cell to destabilize FtsZ filaments that have formed before they mature into polar Z rings. Prevents FtsZ polymerization.</text>
</comment>
<dbReference type="EMBL" id="CP158262">
    <property type="protein sequence ID" value="XDJ68826.1"/>
    <property type="molecule type" value="Genomic_DNA"/>
</dbReference>
<dbReference type="EMBL" id="CP158267">
    <property type="protein sequence ID" value="XDJ78981.1"/>
    <property type="molecule type" value="Genomic_DNA"/>
</dbReference>
<dbReference type="GO" id="GO:0000902">
    <property type="term" value="P:cell morphogenesis"/>
    <property type="evidence" value="ECO:0007669"/>
    <property type="project" value="InterPro"/>
</dbReference>
<comment type="similarity">
    <text evidence="1 6">Belongs to the MinC family.</text>
</comment>
<dbReference type="GO" id="GO:0051302">
    <property type="term" value="P:regulation of cell division"/>
    <property type="evidence" value="ECO:0007669"/>
    <property type="project" value="InterPro"/>
</dbReference>
<evidence type="ECO:0000313" key="11">
    <source>
        <dbReference type="EMBL" id="XDJ46784.1"/>
    </source>
</evidence>
<feature type="compositionally biased region" description="Low complexity" evidence="7">
    <location>
        <begin position="132"/>
        <end position="148"/>
    </location>
</feature>
<dbReference type="InterPro" id="IPR036145">
    <property type="entry name" value="MinC_C_sf"/>
</dbReference>
<feature type="domain" description="Septum formation inhibitor MinC N-terminal" evidence="9">
    <location>
        <begin position="8"/>
        <end position="77"/>
    </location>
</feature>
<dbReference type="GO" id="GO:0000917">
    <property type="term" value="P:division septum assembly"/>
    <property type="evidence" value="ECO:0007669"/>
    <property type="project" value="UniProtKB-KW"/>
</dbReference>
<dbReference type="InterPro" id="IPR013033">
    <property type="entry name" value="MinC"/>
</dbReference>
<evidence type="ECO:0000259" key="8">
    <source>
        <dbReference type="Pfam" id="PF03775"/>
    </source>
</evidence>
<comment type="subunit">
    <text evidence="6">Interacts with MinD and FtsZ.</text>
</comment>
<dbReference type="Pfam" id="PF03775">
    <property type="entry name" value="MinC_C"/>
    <property type="match status" value="1"/>
</dbReference>
<evidence type="ECO:0000259" key="9">
    <source>
        <dbReference type="Pfam" id="PF05209"/>
    </source>
</evidence>
<dbReference type="NCBIfam" id="TIGR01222">
    <property type="entry name" value="minC"/>
    <property type="match status" value="1"/>
</dbReference>
<evidence type="ECO:0000256" key="7">
    <source>
        <dbReference type="SAM" id="MobiDB-lite"/>
    </source>
</evidence>
<keyword evidence="3 6" id="KW-0717">Septation</keyword>
<reference evidence="12" key="1">
    <citation type="submission" date="2024-05" db="EMBL/GenBank/DDBJ databases">
        <authorList>
            <person name="Luo Y.-C."/>
            <person name="Nicholds J."/>
            <person name="Mortimer T."/>
            <person name="Maboni G."/>
        </authorList>
    </citation>
    <scope>NUCLEOTIDE SEQUENCE</scope>
    <source>
        <strain evidence="13">141555</strain>
        <strain evidence="12">144863</strain>
        <strain evidence="11">151836</strain>
        <strain evidence="10">153920</strain>
    </source>
</reference>
<evidence type="ECO:0000313" key="13">
    <source>
        <dbReference type="EMBL" id="XDJ78981.1"/>
    </source>
</evidence>